<dbReference type="Proteomes" id="UP000245942">
    <property type="component" value="Unassembled WGS sequence"/>
</dbReference>
<keyword evidence="3" id="KW-1185">Reference proteome</keyword>
<feature type="compositionally biased region" description="Polar residues" evidence="1">
    <location>
        <begin position="226"/>
        <end position="238"/>
    </location>
</feature>
<reference evidence="2 3" key="1">
    <citation type="journal article" date="2018" name="Mol. Biol. Evol.">
        <title>Broad Genomic Sampling Reveals a Smut Pathogenic Ancestry of the Fungal Clade Ustilaginomycotina.</title>
        <authorList>
            <person name="Kijpornyongpan T."/>
            <person name="Mondo S.J."/>
            <person name="Barry K."/>
            <person name="Sandor L."/>
            <person name="Lee J."/>
            <person name="Lipzen A."/>
            <person name="Pangilinan J."/>
            <person name="LaButti K."/>
            <person name="Hainaut M."/>
            <person name="Henrissat B."/>
            <person name="Grigoriev I.V."/>
            <person name="Spatafora J.W."/>
            <person name="Aime M.C."/>
        </authorList>
    </citation>
    <scope>NUCLEOTIDE SEQUENCE [LARGE SCALE GENOMIC DNA]</scope>
    <source>
        <strain evidence="2 3">MCA 4718</strain>
    </source>
</reference>
<name>A0A316U2Y2_9BASI</name>
<protein>
    <submittedName>
        <fullName evidence="2">Uncharacterized protein</fullName>
    </submittedName>
</protein>
<evidence type="ECO:0000313" key="2">
    <source>
        <dbReference type="EMBL" id="PWN19672.1"/>
    </source>
</evidence>
<gene>
    <name evidence="2" type="ORF">BCV69DRAFT_299982</name>
</gene>
<dbReference type="GeneID" id="37016140"/>
<dbReference type="EMBL" id="KZ819330">
    <property type="protein sequence ID" value="PWN19672.1"/>
    <property type="molecule type" value="Genomic_DNA"/>
</dbReference>
<evidence type="ECO:0000313" key="3">
    <source>
        <dbReference type="Proteomes" id="UP000245942"/>
    </source>
</evidence>
<accession>A0A316U2Y2</accession>
<evidence type="ECO:0000256" key="1">
    <source>
        <dbReference type="SAM" id="MobiDB-lite"/>
    </source>
</evidence>
<feature type="region of interest" description="Disordered" evidence="1">
    <location>
        <begin position="166"/>
        <end position="238"/>
    </location>
</feature>
<sequence>MAFLPKASRKRREETAATTAACVAAAHAEINRESLSDLAKMLWDGQATMTTSGLLQVGKISFRHSDTKDNDLKKKAIVSRIGSDPRERGRIPCRLRVLKAGAYRLELACSAGDWVPFPFTAVFKVAELTTAVRELVAALQTSGRGAGVPSVDWSRAGVPPVLTYTHLQLKGPPDEPATKRLKPPPPGRRPGDEIPPKPVKRRKLPAPRFLPIRNAATAKHPGSAGQAASGTSLSSRPL</sequence>
<proteinExistence type="predicted"/>
<dbReference type="RefSeq" id="XP_025346832.1">
    <property type="nucleotide sequence ID" value="XM_025494406.1"/>
</dbReference>
<dbReference type="AlphaFoldDB" id="A0A316U2Y2"/>
<organism evidence="2 3">
    <name type="scientific">Pseudomicrostroma glucosiphilum</name>
    <dbReference type="NCBI Taxonomy" id="1684307"/>
    <lineage>
        <taxon>Eukaryota</taxon>
        <taxon>Fungi</taxon>
        <taxon>Dikarya</taxon>
        <taxon>Basidiomycota</taxon>
        <taxon>Ustilaginomycotina</taxon>
        <taxon>Exobasidiomycetes</taxon>
        <taxon>Microstromatales</taxon>
        <taxon>Microstromatales incertae sedis</taxon>
        <taxon>Pseudomicrostroma</taxon>
    </lineage>
</organism>